<dbReference type="PANTHER" id="PTHR24276">
    <property type="entry name" value="POLYSERASE-RELATED"/>
    <property type="match status" value="1"/>
</dbReference>
<sequence length="258" mass="27522">MKLTIYLIALLSVSLTGISASPLFSGRILGGTDAVAGQFPFVVSLRTLLNSHFCGGSILNERWVLTSGHCMMGRDQDAINIVAGSHIRTTGGLVFRSSRIFTHPNFSFALMANDVSLILVTTPFFWTPNIQPISLGEAEISGGITATIAGWGLTTNPGSAAEILQWQSTVTVTPADCRSRHALAQRAFIHDNTICTSSRFGEGMCMGDTGGPVIVGNSVIGVMSWSVQCGLVPDIHARVSSHRDWIVSLTEAPIHELP</sequence>
<keyword evidence="3" id="KW-0720">Serine protease</keyword>
<keyword evidence="1" id="KW-0645">Protease</keyword>
<dbReference type="FunFam" id="2.40.10.10:FF:000073">
    <property type="entry name" value="Trypsin alpha"/>
    <property type="match status" value="1"/>
</dbReference>
<dbReference type="CDD" id="cd00190">
    <property type="entry name" value="Tryp_SPc"/>
    <property type="match status" value="1"/>
</dbReference>
<feature type="signal peptide" evidence="6">
    <location>
        <begin position="1"/>
        <end position="20"/>
    </location>
</feature>
<dbReference type="Proteomes" id="UP000092461">
    <property type="component" value="Unassembled WGS sequence"/>
</dbReference>
<dbReference type="VEuPathDB" id="VectorBase:LLONM1_008172"/>
<keyword evidence="6" id="KW-0732">Signal</keyword>
<dbReference type="InterPro" id="IPR043504">
    <property type="entry name" value="Peptidase_S1_PA_chymotrypsin"/>
</dbReference>
<dbReference type="EMBL" id="GITU01008385">
    <property type="protein sequence ID" value="MBC1177088.1"/>
    <property type="molecule type" value="Transcribed_RNA"/>
</dbReference>
<dbReference type="GO" id="GO:0004252">
    <property type="term" value="F:serine-type endopeptidase activity"/>
    <property type="evidence" value="ECO:0007669"/>
    <property type="project" value="InterPro"/>
</dbReference>
<evidence type="ECO:0000313" key="8">
    <source>
        <dbReference type="EMBL" id="MBC1177088.1"/>
    </source>
</evidence>
<reference evidence="8" key="2">
    <citation type="journal article" date="2020" name="BMC">
        <title>Leishmania infection induces a limited differential gene expression in the sand fly midgut.</title>
        <authorList>
            <person name="Coutinho-Abreu I.V."/>
            <person name="Serafim T.D."/>
            <person name="Meneses C."/>
            <person name="Kamhawi S."/>
            <person name="Oliveira F."/>
            <person name="Valenzuela J.G."/>
        </authorList>
    </citation>
    <scope>NUCLEOTIDE SEQUENCE</scope>
    <source>
        <strain evidence="8">Jacobina</strain>
        <tissue evidence="8">Midgut</tissue>
    </source>
</reference>
<evidence type="ECO:0000256" key="5">
    <source>
        <dbReference type="ARBA" id="ARBA00024195"/>
    </source>
</evidence>
<dbReference type="PANTHER" id="PTHR24276:SF91">
    <property type="entry name" value="AT26814P-RELATED"/>
    <property type="match status" value="1"/>
</dbReference>
<keyword evidence="10" id="KW-1185">Reference proteome</keyword>
<dbReference type="SMART" id="SM00020">
    <property type="entry name" value="Tryp_SPc"/>
    <property type="match status" value="1"/>
</dbReference>
<evidence type="ECO:0000256" key="6">
    <source>
        <dbReference type="SAM" id="SignalP"/>
    </source>
</evidence>
<protein>
    <submittedName>
        <fullName evidence="8">Putative serine-type enodpeptidase sp chironomus riparius</fullName>
    </submittedName>
</protein>
<evidence type="ECO:0000256" key="4">
    <source>
        <dbReference type="ARBA" id="ARBA00023157"/>
    </source>
</evidence>
<keyword evidence="4" id="KW-1015">Disulfide bond</keyword>
<evidence type="ECO:0000256" key="2">
    <source>
        <dbReference type="ARBA" id="ARBA00022801"/>
    </source>
</evidence>
<evidence type="ECO:0000313" key="9">
    <source>
        <dbReference type="EnsemblMetazoa" id="LLOJ002683-PA"/>
    </source>
</evidence>
<organism evidence="9 10">
    <name type="scientific">Lutzomyia longipalpis</name>
    <name type="common">Sand fly</name>
    <dbReference type="NCBI Taxonomy" id="7200"/>
    <lineage>
        <taxon>Eukaryota</taxon>
        <taxon>Metazoa</taxon>
        <taxon>Ecdysozoa</taxon>
        <taxon>Arthropoda</taxon>
        <taxon>Hexapoda</taxon>
        <taxon>Insecta</taxon>
        <taxon>Pterygota</taxon>
        <taxon>Neoptera</taxon>
        <taxon>Endopterygota</taxon>
        <taxon>Diptera</taxon>
        <taxon>Nematocera</taxon>
        <taxon>Psychodoidea</taxon>
        <taxon>Psychodidae</taxon>
        <taxon>Lutzomyia</taxon>
        <taxon>Lutzomyia</taxon>
    </lineage>
</organism>
<name>A0A1B0CEB3_LUTLO</name>
<accession>A0A1B0CEB3</accession>
<dbReference type="InterPro" id="IPR001254">
    <property type="entry name" value="Trypsin_dom"/>
</dbReference>
<dbReference type="Pfam" id="PF00089">
    <property type="entry name" value="Trypsin"/>
    <property type="match status" value="1"/>
</dbReference>
<keyword evidence="2" id="KW-0378">Hydrolase</keyword>
<dbReference type="EMBL" id="AJWK01008718">
    <property type="status" value="NOT_ANNOTATED_CDS"/>
    <property type="molecule type" value="Genomic_DNA"/>
</dbReference>
<dbReference type="AlphaFoldDB" id="A0A1B0CEB3"/>
<dbReference type="GO" id="GO:0006508">
    <property type="term" value="P:proteolysis"/>
    <property type="evidence" value="ECO:0007669"/>
    <property type="project" value="UniProtKB-KW"/>
</dbReference>
<dbReference type="InterPro" id="IPR050430">
    <property type="entry name" value="Peptidase_S1"/>
</dbReference>
<dbReference type="InterPro" id="IPR001314">
    <property type="entry name" value="Peptidase_S1A"/>
</dbReference>
<feature type="chain" id="PRO_5044555255" evidence="6">
    <location>
        <begin position="21"/>
        <end position="258"/>
    </location>
</feature>
<proteinExistence type="inferred from homology"/>
<dbReference type="PRINTS" id="PR00722">
    <property type="entry name" value="CHYMOTRYPSIN"/>
</dbReference>
<evidence type="ECO:0000256" key="1">
    <source>
        <dbReference type="ARBA" id="ARBA00022670"/>
    </source>
</evidence>
<dbReference type="SUPFAM" id="SSF50494">
    <property type="entry name" value="Trypsin-like serine proteases"/>
    <property type="match status" value="1"/>
</dbReference>
<reference evidence="10" key="1">
    <citation type="submission" date="2012-05" db="EMBL/GenBank/DDBJ databases">
        <title>Whole Genome Assembly of Lutzomyia longipalpis.</title>
        <authorList>
            <person name="Richards S."/>
            <person name="Qu C."/>
            <person name="Dillon R."/>
            <person name="Worley K."/>
            <person name="Scherer S."/>
            <person name="Batterton M."/>
            <person name="Taylor A."/>
            <person name="Hawes A."/>
            <person name="Hernandez B."/>
            <person name="Kovar C."/>
            <person name="Mandapat C."/>
            <person name="Pham C."/>
            <person name="Qu C."/>
            <person name="Jing C."/>
            <person name="Bess C."/>
            <person name="Bandaranaike D."/>
            <person name="Ngo D."/>
            <person name="Ongeri F."/>
            <person name="Arias F."/>
            <person name="Lara F."/>
            <person name="Weissenberger G."/>
            <person name="Kamau G."/>
            <person name="Han H."/>
            <person name="Shen H."/>
            <person name="Dinh H."/>
            <person name="Khalil I."/>
            <person name="Jones J."/>
            <person name="Shafer J."/>
            <person name="Jayaseelan J."/>
            <person name="Quiroz J."/>
            <person name="Blankenburg K."/>
            <person name="Nguyen L."/>
            <person name="Jackson L."/>
            <person name="Francisco L."/>
            <person name="Tang L.-Y."/>
            <person name="Pu L.-L."/>
            <person name="Perales L."/>
            <person name="Lorensuhewa L."/>
            <person name="Munidasa M."/>
            <person name="Coyle M."/>
            <person name="Taylor M."/>
            <person name="Puazo M."/>
            <person name="Firestine M."/>
            <person name="Scheel M."/>
            <person name="Javaid M."/>
            <person name="Wang M."/>
            <person name="Li M."/>
            <person name="Tabassum N."/>
            <person name="Saada N."/>
            <person name="Osuji N."/>
            <person name="Aqrawi P."/>
            <person name="Fu Q."/>
            <person name="Thornton R."/>
            <person name="Raj R."/>
            <person name="Goodspeed R."/>
            <person name="Mata R."/>
            <person name="Najjar R."/>
            <person name="Gubbala S."/>
            <person name="Lee S."/>
            <person name="Denson S."/>
            <person name="Patil S."/>
            <person name="Macmil S."/>
            <person name="Qi S."/>
            <person name="Matskevitch T."/>
            <person name="Palculict T."/>
            <person name="Mathew T."/>
            <person name="Vee V."/>
            <person name="Velamala V."/>
            <person name="Korchina V."/>
            <person name="Cai W."/>
            <person name="Liu W."/>
            <person name="Dai W."/>
            <person name="Zou X."/>
            <person name="Zhu Y."/>
            <person name="Zhang Y."/>
            <person name="Wu Y.-Q."/>
            <person name="Xin Y."/>
            <person name="Nazarath L."/>
            <person name="Kovar C."/>
            <person name="Han Y."/>
            <person name="Muzny D."/>
            <person name="Gibbs R."/>
        </authorList>
    </citation>
    <scope>NUCLEOTIDE SEQUENCE [LARGE SCALE GENOMIC DNA]</scope>
    <source>
        <strain evidence="10">Jacobina</strain>
    </source>
</reference>
<dbReference type="VEuPathDB" id="VectorBase:LLOJ002683"/>
<reference evidence="9" key="3">
    <citation type="submission" date="2020-05" db="UniProtKB">
        <authorList>
            <consortium name="EnsemblMetazoa"/>
        </authorList>
    </citation>
    <scope>IDENTIFICATION</scope>
    <source>
        <strain evidence="9">Jacobina</strain>
    </source>
</reference>
<dbReference type="Gene3D" id="2.40.10.10">
    <property type="entry name" value="Trypsin-like serine proteases"/>
    <property type="match status" value="1"/>
</dbReference>
<evidence type="ECO:0000256" key="3">
    <source>
        <dbReference type="ARBA" id="ARBA00022825"/>
    </source>
</evidence>
<dbReference type="EnsemblMetazoa" id="LLOJ002683-RA">
    <property type="protein sequence ID" value="LLOJ002683-PA"/>
    <property type="gene ID" value="LLOJ002683"/>
</dbReference>
<comment type="similarity">
    <text evidence="5">Belongs to the peptidase S1 family. CLIP subfamily.</text>
</comment>
<evidence type="ECO:0000313" key="10">
    <source>
        <dbReference type="Proteomes" id="UP000092461"/>
    </source>
</evidence>
<dbReference type="PROSITE" id="PS50240">
    <property type="entry name" value="TRYPSIN_DOM"/>
    <property type="match status" value="1"/>
</dbReference>
<feature type="domain" description="Peptidase S1" evidence="7">
    <location>
        <begin position="28"/>
        <end position="251"/>
    </location>
</feature>
<evidence type="ECO:0000259" key="7">
    <source>
        <dbReference type="PROSITE" id="PS50240"/>
    </source>
</evidence>
<dbReference type="InterPro" id="IPR009003">
    <property type="entry name" value="Peptidase_S1_PA"/>
</dbReference>